<sequence>MISHEVLEDETETSTGTELDLKRKAETSLFTNENLDEPTMAKKVKLSSEEDNNERENLNESEDDALYEDDKEEAVEHDENPSPNDSGIEGSPDGPTGSSGSLNPSIGNAQLGISGPECVMRCNFHIKQTGGQISLEATFLGGSLGKDGLNQLMQYIKNQIYKRN</sequence>
<reference evidence="2 3" key="1">
    <citation type="submission" date="2024-05" db="EMBL/GenBank/DDBJ databases">
        <authorList>
            <person name="Wallberg A."/>
        </authorList>
    </citation>
    <scope>NUCLEOTIDE SEQUENCE [LARGE SCALE GENOMIC DNA]</scope>
</reference>
<gene>
    <name evidence="2" type="ORF">MNOR_LOCUS32233</name>
</gene>
<protein>
    <submittedName>
        <fullName evidence="2">Uncharacterized protein</fullName>
    </submittedName>
</protein>
<name>A0AAV2S5U7_MEGNR</name>
<dbReference type="EMBL" id="CAXKWB010043360">
    <property type="protein sequence ID" value="CAL4159102.1"/>
    <property type="molecule type" value="Genomic_DNA"/>
</dbReference>
<evidence type="ECO:0000256" key="1">
    <source>
        <dbReference type="SAM" id="MobiDB-lite"/>
    </source>
</evidence>
<keyword evidence="3" id="KW-1185">Reference proteome</keyword>
<feature type="compositionally biased region" description="Acidic residues" evidence="1">
    <location>
        <begin position="49"/>
        <end position="76"/>
    </location>
</feature>
<evidence type="ECO:0000313" key="2">
    <source>
        <dbReference type="EMBL" id="CAL4159102.1"/>
    </source>
</evidence>
<dbReference type="Proteomes" id="UP001497623">
    <property type="component" value="Unassembled WGS sequence"/>
</dbReference>
<feature type="region of interest" description="Disordered" evidence="1">
    <location>
        <begin position="1"/>
        <end position="108"/>
    </location>
</feature>
<proteinExistence type="predicted"/>
<comment type="caution">
    <text evidence="2">The sequence shown here is derived from an EMBL/GenBank/DDBJ whole genome shotgun (WGS) entry which is preliminary data.</text>
</comment>
<feature type="compositionally biased region" description="Low complexity" evidence="1">
    <location>
        <begin position="90"/>
        <end position="101"/>
    </location>
</feature>
<accession>A0AAV2S5U7</accession>
<dbReference type="AlphaFoldDB" id="A0AAV2S5U7"/>
<evidence type="ECO:0000313" key="3">
    <source>
        <dbReference type="Proteomes" id="UP001497623"/>
    </source>
</evidence>
<organism evidence="2 3">
    <name type="scientific">Meganyctiphanes norvegica</name>
    <name type="common">Northern krill</name>
    <name type="synonym">Thysanopoda norvegica</name>
    <dbReference type="NCBI Taxonomy" id="48144"/>
    <lineage>
        <taxon>Eukaryota</taxon>
        <taxon>Metazoa</taxon>
        <taxon>Ecdysozoa</taxon>
        <taxon>Arthropoda</taxon>
        <taxon>Crustacea</taxon>
        <taxon>Multicrustacea</taxon>
        <taxon>Malacostraca</taxon>
        <taxon>Eumalacostraca</taxon>
        <taxon>Eucarida</taxon>
        <taxon>Euphausiacea</taxon>
        <taxon>Euphausiidae</taxon>
        <taxon>Meganyctiphanes</taxon>
    </lineage>
</organism>